<feature type="compositionally biased region" description="Low complexity" evidence="7">
    <location>
        <begin position="22"/>
        <end position="31"/>
    </location>
</feature>
<dbReference type="GeneID" id="39589418"/>
<organism evidence="8 9">
    <name type="scientific">Apiotrichum porosum</name>
    <dbReference type="NCBI Taxonomy" id="105984"/>
    <lineage>
        <taxon>Eukaryota</taxon>
        <taxon>Fungi</taxon>
        <taxon>Dikarya</taxon>
        <taxon>Basidiomycota</taxon>
        <taxon>Agaricomycotina</taxon>
        <taxon>Tremellomycetes</taxon>
        <taxon>Trichosporonales</taxon>
        <taxon>Trichosporonaceae</taxon>
        <taxon>Apiotrichum</taxon>
    </lineage>
</organism>
<feature type="compositionally biased region" description="Polar residues" evidence="7">
    <location>
        <begin position="1"/>
        <end position="18"/>
    </location>
</feature>
<dbReference type="GO" id="GO:0070840">
    <property type="term" value="F:dynein complex binding"/>
    <property type="evidence" value="ECO:0007669"/>
    <property type="project" value="TreeGrafter"/>
</dbReference>
<dbReference type="PANTHER" id="PTHR13072">
    <property type="entry name" value="DYNACTIN 6"/>
    <property type="match status" value="1"/>
</dbReference>
<evidence type="ECO:0000313" key="9">
    <source>
        <dbReference type="Proteomes" id="UP000279236"/>
    </source>
</evidence>
<evidence type="ECO:0000256" key="2">
    <source>
        <dbReference type="ARBA" id="ARBA00007719"/>
    </source>
</evidence>
<proteinExistence type="inferred from homology"/>
<dbReference type="OrthoDB" id="2355at2759"/>
<dbReference type="InterPro" id="IPR011004">
    <property type="entry name" value="Trimer_LpxA-like_sf"/>
</dbReference>
<dbReference type="Gene3D" id="2.160.10.10">
    <property type="entry name" value="Hexapeptide repeat proteins"/>
    <property type="match status" value="1"/>
</dbReference>
<dbReference type="AlphaFoldDB" id="A0A427Y697"/>
<dbReference type="RefSeq" id="XP_028479390.1">
    <property type="nucleotide sequence ID" value="XM_028620418.1"/>
</dbReference>
<dbReference type="SUPFAM" id="SSF51161">
    <property type="entry name" value="Trimeric LpxA-like enzymes"/>
    <property type="match status" value="1"/>
</dbReference>
<dbReference type="Proteomes" id="UP000279236">
    <property type="component" value="Unassembled WGS sequence"/>
</dbReference>
<feature type="region of interest" description="Disordered" evidence="7">
    <location>
        <begin position="1"/>
        <end position="41"/>
    </location>
</feature>
<dbReference type="GO" id="GO:0007052">
    <property type="term" value="P:mitotic spindle organization"/>
    <property type="evidence" value="ECO:0007669"/>
    <property type="project" value="TreeGrafter"/>
</dbReference>
<dbReference type="STRING" id="105984.A0A427Y697"/>
<dbReference type="InterPro" id="IPR027777">
    <property type="entry name" value="DCTN6"/>
</dbReference>
<protein>
    <recommendedName>
        <fullName evidence="3">Dynactin subunit 6</fullName>
    </recommendedName>
</protein>
<keyword evidence="9" id="KW-1185">Reference proteome</keyword>
<sequence>MSSAHSSRPHTTLRSPTKPSAAGHTSASSPRSSRHGHGHGHPAPVVTASAGCFVSADARIEGTLNLGIGCVLHPRCAVLVGPGASLTMGSGCVVEENAVVRFAGPGAATLGSNNVFMVACVADLVADAGGNSMGSWNSFAPRSCVEGVRVGDQCTFAAGTATNASHPFLQVKGDEGKAAADSDGDAFMRTTGHPAAGAAPPLVPSRTVVHGGASNARTWDGSGEKQEMALRSGATEYLREVLPKFNKQRAL</sequence>
<keyword evidence="5" id="KW-0206">Cytoskeleton</keyword>
<dbReference type="EMBL" id="RSCE01000002">
    <property type="protein sequence ID" value="RSH86605.1"/>
    <property type="molecule type" value="Genomic_DNA"/>
</dbReference>
<name>A0A427Y697_9TREE</name>
<evidence type="ECO:0000256" key="6">
    <source>
        <dbReference type="ARBA" id="ARBA00034687"/>
    </source>
</evidence>
<evidence type="ECO:0000256" key="3">
    <source>
        <dbReference type="ARBA" id="ARBA00016573"/>
    </source>
</evidence>
<reference evidence="8 9" key="1">
    <citation type="submission" date="2018-11" db="EMBL/GenBank/DDBJ databases">
        <title>Genome sequence of Apiotrichum porosum DSM 27194.</title>
        <authorList>
            <person name="Aliyu H."/>
            <person name="Gorte O."/>
            <person name="Ochsenreither K."/>
        </authorList>
    </citation>
    <scope>NUCLEOTIDE SEQUENCE [LARGE SCALE GENOMIC DNA]</scope>
    <source>
        <strain evidence="8 9">DSM 27194</strain>
    </source>
</reference>
<comment type="caution">
    <text evidence="8">The sequence shown here is derived from an EMBL/GenBank/DDBJ whole genome shotgun (WGS) entry which is preliminary data.</text>
</comment>
<comment type="function">
    <text evidence="6">Part of the dynactin complex that activates the molecular motor dynein for ultra-processive transport along microtubules.</text>
</comment>
<comment type="subcellular location">
    <subcellularLocation>
        <location evidence="1">Cytoplasm</location>
        <location evidence="1">Cytoskeleton</location>
    </subcellularLocation>
</comment>
<gene>
    <name evidence="8" type="ORF">EHS24_004875</name>
</gene>
<accession>A0A427Y697</accession>
<dbReference type="GO" id="GO:0005869">
    <property type="term" value="C:dynactin complex"/>
    <property type="evidence" value="ECO:0007669"/>
    <property type="project" value="InterPro"/>
</dbReference>
<dbReference type="PANTHER" id="PTHR13072:SF0">
    <property type="entry name" value="DYNACTIN SUBUNIT 6"/>
    <property type="match status" value="1"/>
</dbReference>
<keyword evidence="4" id="KW-0963">Cytoplasm</keyword>
<evidence type="ECO:0000256" key="5">
    <source>
        <dbReference type="ARBA" id="ARBA00023212"/>
    </source>
</evidence>
<evidence type="ECO:0000256" key="4">
    <source>
        <dbReference type="ARBA" id="ARBA00022490"/>
    </source>
</evidence>
<comment type="similarity">
    <text evidence="2">Belongs to the dynactin subunits 5/6 family. Dynactin subunit 6 subfamily.</text>
</comment>
<evidence type="ECO:0000313" key="8">
    <source>
        <dbReference type="EMBL" id="RSH86605.1"/>
    </source>
</evidence>
<evidence type="ECO:0000256" key="7">
    <source>
        <dbReference type="SAM" id="MobiDB-lite"/>
    </source>
</evidence>
<evidence type="ECO:0000256" key="1">
    <source>
        <dbReference type="ARBA" id="ARBA00004245"/>
    </source>
</evidence>